<evidence type="ECO:0000259" key="2">
    <source>
        <dbReference type="PROSITE" id="PS51464"/>
    </source>
</evidence>
<dbReference type="InterPro" id="IPR047640">
    <property type="entry name" value="RpiR-like"/>
</dbReference>
<sequence length="284" mass="29493">MPDSLEARMRRVRLTDAEQRVVDYLLAHPRQAILATAEQIAGGAGTSDATVVRTARTLGFAGLPELRQSLTDRVVDATGPAAQVRRVAADSSAGLLERVFAEAVERLARTAAAIDGEAFSAAVALLAAAGEVVGYGIGPSELVARALALRLTRLGRRARATGAVGFRLADDLVGLGPDAVVVLYLPARRTTDAEVVLGHVRAVGARSVLVTDTLGPALGDRADVVLDAVHGLGELTGEGLTAAVLTDALCLAVAAEDEPSVVAADETLTRLRAELNRDASRRSR</sequence>
<organism evidence="3 4">
    <name type="scientific">Pseudonocardia yuanmonensis</name>
    <dbReference type="NCBI Taxonomy" id="1095914"/>
    <lineage>
        <taxon>Bacteria</taxon>
        <taxon>Bacillati</taxon>
        <taxon>Actinomycetota</taxon>
        <taxon>Actinomycetes</taxon>
        <taxon>Pseudonocardiales</taxon>
        <taxon>Pseudonocardiaceae</taxon>
        <taxon>Pseudonocardia</taxon>
    </lineage>
</organism>
<dbReference type="Pfam" id="PF01418">
    <property type="entry name" value="HTH_6"/>
    <property type="match status" value="1"/>
</dbReference>
<proteinExistence type="predicted"/>
<accession>A0ABP8XGV3</accession>
<reference evidence="4" key="1">
    <citation type="journal article" date="2019" name="Int. J. Syst. Evol. Microbiol.">
        <title>The Global Catalogue of Microorganisms (GCM) 10K type strain sequencing project: providing services to taxonomists for standard genome sequencing and annotation.</title>
        <authorList>
            <consortium name="The Broad Institute Genomics Platform"/>
            <consortium name="The Broad Institute Genome Sequencing Center for Infectious Disease"/>
            <person name="Wu L."/>
            <person name="Ma J."/>
        </authorList>
    </citation>
    <scope>NUCLEOTIDE SEQUENCE [LARGE SCALE GENOMIC DNA]</scope>
    <source>
        <strain evidence="4">JCM 18055</strain>
    </source>
</reference>
<dbReference type="InterPro" id="IPR036388">
    <property type="entry name" value="WH-like_DNA-bd_sf"/>
</dbReference>
<dbReference type="SUPFAM" id="SSF53697">
    <property type="entry name" value="SIS domain"/>
    <property type="match status" value="1"/>
</dbReference>
<dbReference type="InterPro" id="IPR001347">
    <property type="entry name" value="SIS_dom"/>
</dbReference>
<dbReference type="Gene3D" id="3.40.50.10490">
    <property type="entry name" value="Glucose-6-phosphate isomerase like protein, domain 1"/>
    <property type="match status" value="1"/>
</dbReference>
<dbReference type="PROSITE" id="PS51464">
    <property type="entry name" value="SIS"/>
    <property type="match status" value="1"/>
</dbReference>
<evidence type="ECO:0000313" key="3">
    <source>
        <dbReference type="EMBL" id="GAA4706668.1"/>
    </source>
</evidence>
<feature type="domain" description="HTH rpiR-type" evidence="1">
    <location>
        <begin position="1"/>
        <end position="77"/>
    </location>
</feature>
<dbReference type="InterPro" id="IPR009057">
    <property type="entry name" value="Homeodomain-like_sf"/>
</dbReference>
<dbReference type="SUPFAM" id="SSF46689">
    <property type="entry name" value="Homeodomain-like"/>
    <property type="match status" value="1"/>
</dbReference>
<dbReference type="RefSeq" id="WP_345383574.1">
    <property type="nucleotide sequence ID" value="NZ_BAABIC010000023.1"/>
</dbReference>
<protein>
    <submittedName>
        <fullName evidence="3">MurR/RpiR family transcriptional regulator</fullName>
    </submittedName>
</protein>
<evidence type="ECO:0000259" key="1">
    <source>
        <dbReference type="PROSITE" id="PS51071"/>
    </source>
</evidence>
<feature type="domain" description="SIS" evidence="2">
    <location>
        <begin position="122"/>
        <end position="259"/>
    </location>
</feature>
<dbReference type="Proteomes" id="UP001500325">
    <property type="component" value="Unassembled WGS sequence"/>
</dbReference>
<dbReference type="EMBL" id="BAABIC010000023">
    <property type="protein sequence ID" value="GAA4706668.1"/>
    <property type="molecule type" value="Genomic_DNA"/>
</dbReference>
<gene>
    <name evidence="3" type="ORF">GCM10023215_54010</name>
</gene>
<keyword evidence="4" id="KW-1185">Reference proteome</keyword>
<dbReference type="Gene3D" id="1.10.10.10">
    <property type="entry name" value="Winged helix-like DNA-binding domain superfamily/Winged helix DNA-binding domain"/>
    <property type="match status" value="1"/>
</dbReference>
<name>A0ABP8XGV3_9PSEU</name>
<evidence type="ECO:0000313" key="4">
    <source>
        <dbReference type="Proteomes" id="UP001500325"/>
    </source>
</evidence>
<dbReference type="PANTHER" id="PTHR30514">
    <property type="entry name" value="GLUCOKINASE"/>
    <property type="match status" value="1"/>
</dbReference>
<comment type="caution">
    <text evidence="3">The sequence shown here is derived from an EMBL/GenBank/DDBJ whole genome shotgun (WGS) entry which is preliminary data.</text>
</comment>
<dbReference type="InterPro" id="IPR000281">
    <property type="entry name" value="HTH_RpiR"/>
</dbReference>
<dbReference type="InterPro" id="IPR046348">
    <property type="entry name" value="SIS_dom_sf"/>
</dbReference>
<dbReference type="PROSITE" id="PS51071">
    <property type="entry name" value="HTH_RPIR"/>
    <property type="match status" value="1"/>
</dbReference>